<dbReference type="PROSITE" id="PS50853">
    <property type="entry name" value="FN3"/>
    <property type="match status" value="1"/>
</dbReference>
<protein>
    <submittedName>
        <fullName evidence="2">(spotted green pufferfish) hypothetical protein</fullName>
    </submittedName>
</protein>
<comment type="caution">
    <text evidence="2">The sequence shown here is derived from an EMBL/GenBank/DDBJ whole genome shotgun (WGS) entry which is preliminary data.</text>
</comment>
<feature type="non-terminal residue" evidence="2">
    <location>
        <position position="1"/>
    </location>
</feature>
<dbReference type="CDD" id="cd00063">
    <property type="entry name" value="FN3"/>
    <property type="match status" value="1"/>
</dbReference>
<dbReference type="EMBL" id="CAAE01006975">
    <property type="protein sequence ID" value="CAF89445.1"/>
    <property type="molecule type" value="Genomic_DNA"/>
</dbReference>
<reference evidence="2" key="2">
    <citation type="submission" date="2004-02" db="EMBL/GenBank/DDBJ databases">
        <authorList>
            <consortium name="Genoscope"/>
            <consortium name="Whitehead Institute Centre for Genome Research"/>
        </authorList>
    </citation>
    <scope>NUCLEOTIDE SEQUENCE</scope>
</reference>
<dbReference type="PANTHER" id="PTHR46957:SF2">
    <property type="entry name" value="RECEPTOR-TYPE TYROSINE-PROTEIN PHOSPHATASE BETA"/>
    <property type="match status" value="1"/>
</dbReference>
<dbReference type="InterPro" id="IPR050713">
    <property type="entry name" value="RTP_Phos/Ushers"/>
</dbReference>
<gene>
    <name evidence="2" type="ORF">GSTENG00003356001</name>
</gene>
<dbReference type="FunFam" id="2.60.40.10:FF:000369">
    <property type="entry name" value="Protein tyrosine phosphatase, receptor type B"/>
    <property type="match status" value="2"/>
</dbReference>
<dbReference type="GO" id="GO:0045296">
    <property type="term" value="F:cadherin binding"/>
    <property type="evidence" value="ECO:0007669"/>
    <property type="project" value="TreeGrafter"/>
</dbReference>
<feature type="domain" description="Fibronectin type-III" evidence="1">
    <location>
        <begin position="117"/>
        <end position="205"/>
    </location>
</feature>
<dbReference type="PANTHER" id="PTHR46957">
    <property type="entry name" value="CYTOKINE RECEPTOR"/>
    <property type="match status" value="1"/>
</dbReference>
<proteinExistence type="predicted"/>
<dbReference type="Pfam" id="PF00041">
    <property type="entry name" value="fn3"/>
    <property type="match status" value="2"/>
</dbReference>
<name>Q4TCD7_TETNG</name>
<organism evidence="2">
    <name type="scientific">Tetraodon nigroviridis</name>
    <name type="common">Spotted green pufferfish</name>
    <name type="synonym">Chelonodon nigroviridis</name>
    <dbReference type="NCBI Taxonomy" id="99883"/>
    <lineage>
        <taxon>Eukaryota</taxon>
        <taxon>Metazoa</taxon>
        <taxon>Chordata</taxon>
        <taxon>Craniata</taxon>
        <taxon>Vertebrata</taxon>
        <taxon>Euteleostomi</taxon>
        <taxon>Actinopterygii</taxon>
        <taxon>Neopterygii</taxon>
        <taxon>Teleostei</taxon>
        <taxon>Neoteleostei</taxon>
        <taxon>Acanthomorphata</taxon>
        <taxon>Eupercaria</taxon>
        <taxon>Tetraodontiformes</taxon>
        <taxon>Tetradontoidea</taxon>
        <taxon>Tetraodontidae</taxon>
        <taxon>Tetraodon</taxon>
    </lineage>
</organism>
<accession>Q4TCD7</accession>
<dbReference type="InterPro" id="IPR013783">
    <property type="entry name" value="Ig-like_fold"/>
</dbReference>
<dbReference type="AlphaFoldDB" id="Q4TCD7"/>
<dbReference type="GO" id="GO:0043235">
    <property type="term" value="C:receptor complex"/>
    <property type="evidence" value="ECO:0007669"/>
    <property type="project" value="TreeGrafter"/>
</dbReference>
<dbReference type="SUPFAM" id="SSF49265">
    <property type="entry name" value="Fibronectin type III"/>
    <property type="match status" value="2"/>
</dbReference>
<reference evidence="2" key="1">
    <citation type="journal article" date="2004" name="Nature">
        <title>Genome duplication in the teleost fish Tetraodon nigroviridis reveals the early vertebrate proto-karyotype.</title>
        <authorList>
            <person name="Jaillon O."/>
            <person name="Aury J.-M."/>
            <person name="Brunet F."/>
            <person name="Petit J.-L."/>
            <person name="Stange-Thomann N."/>
            <person name="Mauceli E."/>
            <person name="Bouneau L."/>
            <person name="Fischer C."/>
            <person name="Ozouf-Costaz C."/>
            <person name="Bernot A."/>
            <person name="Nicaud S."/>
            <person name="Jaffe D."/>
            <person name="Fisher S."/>
            <person name="Lutfalla G."/>
            <person name="Dossat C."/>
            <person name="Segurens B."/>
            <person name="Dasilva C."/>
            <person name="Salanoubat M."/>
            <person name="Levy M."/>
            <person name="Boudet N."/>
            <person name="Castellano S."/>
            <person name="Anthouard V."/>
            <person name="Jubin C."/>
            <person name="Castelli V."/>
            <person name="Katinka M."/>
            <person name="Vacherie B."/>
            <person name="Biemont C."/>
            <person name="Skalli Z."/>
            <person name="Cattolico L."/>
            <person name="Poulain J."/>
            <person name="De Berardinis V."/>
            <person name="Cruaud C."/>
            <person name="Duprat S."/>
            <person name="Brottier P."/>
            <person name="Coutanceau J.-P."/>
            <person name="Gouzy J."/>
            <person name="Parra G."/>
            <person name="Lardier G."/>
            <person name="Chapple C."/>
            <person name="McKernan K.J."/>
            <person name="McEwan P."/>
            <person name="Bosak S."/>
            <person name="Kellis M."/>
            <person name="Volff J.-N."/>
            <person name="Guigo R."/>
            <person name="Zody M.C."/>
            <person name="Mesirov J."/>
            <person name="Lindblad-Toh K."/>
            <person name="Birren B."/>
            <person name="Nusbaum C."/>
            <person name="Kahn D."/>
            <person name="Robinson-Rechavi M."/>
            <person name="Laudet V."/>
            <person name="Schachter V."/>
            <person name="Quetier F."/>
            <person name="Saurin W."/>
            <person name="Scarpelli C."/>
            <person name="Wincker P."/>
            <person name="Lander E.S."/>
            <person name="Weissenbach J."/>
            <person name="Roest Crollius H."/>
        </authorList>
    </citation>
    <scope>NUCLEOTIDE SEQUENCE [LARGE SCALE GENOMIC DNA]</scope>
</reference>
<dbReference type="KEGG" id="tng:GSTEN00003356G001"/>
<sequence length="205" mass="21737">LGYQLSVRTRAGGLSSETTASGRTVPQPVSGLSMLPINDGKVLKLSWSPPSGYWENYNILLRNGSEVLVNQSTGKESTQLAFSSLGFGLVPGRLYGADVTVQSGSLANTARCYGRLAPGPVQQLLVSHADESSLGVLWNQPAGEWDGYSVVLRQGKAASVVDRRLLSREARQCTFYGLTSGCLYSITVATNSGNLSSSSTVTTRT</sequence>
<dbReference type="SMART" id="SM00060">
    <property type="entry name" value="FN3"/>
    <property type="match status" value="2"/>
</dbReference>
<dbReference type="OrthoDB" id="10057517at2759"/>
<feature type="non-terminal residue" evidence="2">
    <location>
        <position position="205"/>
    </location>
</feature>
<dbReference type="InterPro" id="IPR003961">
    <property type="entry name" value="FN3_dom"/>
</dbReference>
<evidence type="ECO:0000259" key="1">
    <source>
        <dbReference type="PROSITE" id="PS50853"/>
    </source>
</evidence>
<evidence type="ECO:0000313" key="2">
    <source>
        <dbReference type="EMBL" id="CAF89445.1"/>
    </source>
</evidence>
<dbReference type="GO" id="GO:0001525">
    <property type="term" value="P:angiogenesis"/>
    <property type="evidence" value="ECO:0007669"/>
    <property type="project" value="TreeGrafter"/>
</dbReference>
<dbReference type="InterPro" id="IPR036116">
    <property type="entry name" value="FN3_sf"/>
</dbReference>
<dbReference type="Gene3D" id="2.60.40.10">
    <property type="entry name" value="Immunoglobulins"/>
    <property type="match status" value="1"/>
</dbReference>